<dbReference type="EMBL" id="JACHML010000001">
    <property type="protein sequence ID" value="MBB6392783.1"/>
    <property type="molecule type" value="Genomic_DNA"/>
</dbReference>
<keyword evidence="1" id="KW-0560">Oxidoreductase</keyword>
<proteinExistence type="predicted"/>
<dbReference type="PANTHER" id="PTHR14239:SF10">
    <property type="entry name" value="REDUCTASE"/>
    <property type="match status" value="1"/>
</dbReference>
<dbReference type="PANTHER" id="PTHR14239">
    <property type="entry name" value="DUDULIN-RELATED"/>
    <property type="match status" value="1"/>
</dbReference>
<accession>A0A7X0FS88</accession>
<dbReference type="AlphaFoldDB" id="A0A7X0FS88"/>
<feature type="domain" description="Pyrroline-5-carboxylate reductase catalytic N-terminal" evidence="2">
    <location>
        <begin position="37"/>
        <end position="76"/>
    </location>
</feature>
<evidence type="ECO:0000313" key="4">
    <source>
        <dbReference type="Proteomes" id="UP000537775"/>
    </source>
</evidence>
<name>A0A7X0FS88_9MICO</name>
<reference evidence="3 4" key="1">
    <citation type="submission" date="2020-08" db="EMBL/GenBank/DDBJ databases">
        <title>Sequencing the genomes of 1000 actinobacteria strains.</title>
        <authorList>
            <person name="Klenk H.-P."/>
        </authorList>
    </citation>
    <scope>NUCLEOTIDE SEQUENCE [LARGE SCALE GENOMIC DNA]</scope>
    <source>
        <strain evidence="3 4">DSM 12511</strain>
    </source>
</reference>
<dbReference type="Pfam" id="PF03807">
    <property type="entry name" value="F420_oxidored"/>
    <property type="match status" value="1"/>
</dbReference>
<dbReference type="RefSeq" id="WP_184751852.1">
    <property type="nucleotide sequence ID" value="NZ_BAAAJR010000001.1"/>
</dbReference>
<dbReference type="InterPro" id="IPR036291">
    <property type="entry name" value="NAD(P)-bd_dom_sf"/>
</dbReference>
<gene>
    <name evidence="3" type="ORF">HD594_003096</name>
</gene>
<dbReference type="InterPro" id="IPR028939">
    <property type="entry name" value="P5C_Rdtase_cat_N"/>
</dbReference>
<dbReference type="Gene3D" id="3.40.50.720">
    <property type="entry name" value="NAD(P)-binding Rossmann-like Domain"/>
    <property type="match status" value="1"/>
</dbReference>
<evidence type="ECO:0000313" key="3">
    <source>
        <dbReference type="EMBL" id="MBB6392783.1"/>
    </source>
</evidence>
<dbReference type="GO" id="GO:0016491">
    <property type="term" value="F:oxidoreductase activity"/>
    <property type="evidence" value="ECO:0007669"/>
    <property type="project" value="UniProtKB-KW"/>
</dbReference>
<dbReference type="InterPro" id="IPR051267">
    <property type="entry name" value="STEAP_metalloreductase"/>
</dbReference>
<dbReference type="Proteomes" id="UP000537775">
    <property type="component" value="Unassembled WGS sequence"/>
</dbReference>
<protein>
    <submittedName>
        <fullName evidence="3">Putative dinucleotide-binding enzyme</fullName>
    </submittedName>
</protein>
<evidence type="ECO:0000259" key="2">
    <source>
        <dbReference type="Pfam" id="PF03807"/>
    </source>
</evidence>
<sequence>MAHITIIGTGNMANAIGGLFADGGSSVTYIAREAVGTAAVEGDIVVLAVPYPAVDGILAAYEGQLAGKTVVDITNPLNFETFDELVVPAGSSAAALIQHKLPASHVVKAFNTNFAATLASKKVGDLDTTVLLAGDDANAKAQLAAAIEAGGVSAIDAGALSRAHELEALGFLQLTAAVGEKLPWTGGFAVAR</sequence>
<organism evidence="3 4">
    <name type="scientific">Microbacterium thalassium</name>
    <dbReference type="NCBI Taxonomy" id="362649"/>
    <lineage>
        <taxon>Bacteria</taxon>
        <taxon>Bacillati</taxon>
        <taxon>Actinomycetota</taxon>
        <taxon>Actinomycetes</taxon>
        <taxon>Micrococcales</taxon>
        <taxon>Microbacteriaceae</taxon>
        <taxon>Microbacterium</taxon>
    </lineage>
</organism>
<keyword evidence="4" id="KW-1185">Reference proteome</keyword>
<dbReference type="SUPFAM" id="SSF51735">
    <property type="entry name" value="NAD(P)-binding Rossmann-fold domains"/>
    <property type="match status" value="1"/>
</dbReference>
<evidence type="ECO:0000256" key="1">
    <source>
        <dbReference type="ARBA" id="ARBA00023002"/>
    </source>
</evidence>
<comment type="caution">
    <text evidence="3">The sequence shown here is derived from an EMBL/GenBank/DDBJ whole genome shotgun (WGS) entry which is preliminary data.</text>
</comment>